<keyword evidence="1" id="KW-0547">Nucleotide-binding</keyword>
<sequence length="751" mass="80056">MSQVAEQPALDGLDRPRRKPSRKRVRQQAGHLPIAQVVLDVQAAHLGRTFDYLVDERDDQAAQPGVLVRVRFGGQRLNGIIWGRTESSEAPKQSLRYLERVVVKHPLVSASMRDDLTAIAKAFGGTRANILRLALPPRVARIEREQAFADTRSGTHPGEDSDGGTGCASTGARERLTVRLGTAYPEADELKQALVKGGFAAFVVDALPGPEEREHLMVWAILTALASGRQALAVLPDARHMESLSVALRMSGLRPFAPDPAGQGGWSGDYVLLGSTMAPADRYRAYLAVATGQVSCVIGLRAAMYAPVEGPALFMILDDGAYQNADGMTPYANARGVLRLRARSHEGVFLSLGHARSALSQWECSPEAVQASSGVTGPARPLEPDRSAVSARLPWVRWLNREELTRLADPTIGARVPHTAVAVLNKALERGPVLLSIPQDGVTQALSCAACHRQARCPRCAGPLHAAGVGHAPRCSWCGQAAVDWSCGACGCERMRLVRVGAAGTAEELRLLFRGQPIVISTPYQPRGIVETIDDRPRLVIATPGAEPRIVPRSPEGSQAYAGAAILDAWTSLYALGIDARIDTLTAWMRVAALCAPRADGGQVLVLGESDSALVQALITWRPAVLAAAELADRAEAGLPPTQAAAVVWGGRDPVMGALESVGALPGGDLGTVEVDGQELPALMGPVPIAPESKLKTGVLEGVGDRVRALVRVPVNRRDELAGRLHIAISRHMASRGRGELRFRMDPKDLS</sequence>
<feature type="compositionally biased region" description="Basic residues" evidence="4">
    <location>
        <begin position="16"/>
        <end position="26"/>
    </location>
</feature>
<organism evidence="6 7">
    <name type="scientific">Bifidobacterium xylocopae</name>
    <dbReference type="NCBI Taxonomy" id="2493119"/>
    <lineage>
        <taxon>Bacteria</taxon>
        <taxon>Bacillati</taxon>
        <taxon>Actinomycetota</taxon>
        <taxon>Actinomycetes</taxon>
        <taxon>Bifidobacteriales</taxon>
        <taxon>Bifidobacteriaceae</taxon>
        <taxon>Bifidobacterium</taxon>
    </lineage>
</organism>
<dbReference type="AlphaFoldDB" id="A0A366KEC6"/>
<dbReference type="Proteomes" id="UP000252345">
    <property type="component" value="Unassembled WGS sequence"/>
</dbReference>
<comment type="caution">
    <text evidence="6">The sequence shown here is derived from an EMBL/GenBank/DDBJ whole genome shotgun (WGS) entry which is preliminary data.</text>
</comment>
<dbReference type="Gene3D" id="3.40.50.300">
    <property type="entry name" value="P-loop containing nucleotide triphosphate hydrolases"/>
    <property type="match status" value="1"/>
</dbReference>
<evidence type="ECO:0000313" key="6">
    <source>
        <dbReference type="EMBL" id="RBP99929.1"/>
    </source>
</evidence>
<protein>
    <submittedName>
        <fullName evidence="6">Primosome assembly protein PriA</fullName>
    </submittedName>
</protein>
<gene>
    <name evidence="6" type="ORF">CRD59_00185</name>
</gene>
<proteinExistence type="predicted"/>
<dbReference type="InterPro" id="IPR042115">
    <property type="entry name" value="PriA_3primeBD_sf"/>
</dbReference>
<dbReference type="GO" id="GO:0006270">
    <property type="term" value="P:DNA replication initiation"/>
    <property type="evidence" value="ECO:0007669"/>
    <property type="project" value="TreeGrafter"/>
</dbReference>
<dbReference type="GO" id="GO:0005524">
    <property type="term" value="F:ATP binding"/>
    <property type="evidence" value="ECO:0007669"/>
    <property type="project" value="UniProtKB-KW"/>
</dbReference>
<dbReference type="GO" id="GO:0003677">
    <property type="term" value="F:DNA binding"/>
    <property type="evidence" value="ECO:0007669"/>
    <property type="project" value="UniProtKB-KW"/>
</dbReference>
<reference evidence="6 7" key="1">
    <citation type="submission" date="2017-10" db="EMBL/GenBank/DDBJ databases">
        <title>Bifidobacterium xylocopum sp. nov. and Bifidobacterium aemilianum sp. nov., from the carpenter bee (Xylocopa violacea) digestive tract.</title>
        <authorList>
            <person name="Alberoni D."/>
            <person name="Baffoni L."/>
            <person name="Di Gioia D."/>
            <person name="Gaggia F."/>
            <person name="Biavati B."/>
        </authorList>
    </citation>
    <scope>NUCLEOTIDE SEQUENCE [LARGE SCALE GENOMIC DNA]</scope>
    <source>
        <strain evidence="6 7">XV2</strain>
    </source>
</reference>
<keyword evidence="2" id="KW-0067">ATP-binding</keyword>
<dbReference type="GO" id="GO:0043138">
    <property type="term" value="F:3'-5' DNA helicase activity"/>
    <property type="evidence" value="ECO:0007669"/>
    <property type="project" value="TreeGrafter"/>
</dbReference>
<dbReference type="Gene3D" id="3.40.1440.60">
    <property type="entry name" value="PriA, 3(prime) DNA-binding domain"/>
    <property type="match status" value="1"/>
</dbReference>
<dbReference type="InterPro" id="IPR041222">
    <property type="entry name" value="PriA_3primeBD"/>
</dbReference>
<feature type="domain" description="Primosomal protein N' 3' DNA-binding" evidence="5">
    <location>
        <begin position="36"/>
        <end position="136"/>
    </location>
</feature>
<accession>A0A366KEC6</accession>
<evidence type="ECO:0000259" key="5">
    <source>
        <dbReference type="Pfam" id="PF17764"/>
    </source>
</evidence>
<feature type="region of interest" description="Disordered" evidence="4">
    <location>
        <begin position="1"/>
        <end position="29"/>
    </location>
</feature>
<dbReference type="OrthoDB" id="3177118at2"/>
<name>A0A366KEC6_9BIFI</name>
<dbReference type="Pfam" id="PF17764">
    <property type="entry name" value="PriA_3primeBD"/>
    <property type="match status" value="1"/>
</dbReference>
<keyword evidence="7" id="KW-1185">Reference proteome</keyword>
<dbReference type="GO" id="GO:0006302">
    <property type="term" value="P:double-strand break repair"/>
    <property type="evidence" value="ECO:0007669"/>
    <property type="project" value="TreeGrafter"/>
</dbReference>
<dbReference type="PANTHER" id="PTHR30580:SF0">
    <property type="entry name" value="PRIMOSOMAL PROTEIN N"/>
    <property type="match status" value="1"/>
</dbReference>
<feature type="region of interest" description="Disordered" evidence="4">
    <location>
        <begin position="148"/>
        <end position="170"/>
    </location>
</feature>
<dbReference type="PANTHER" id="PTHR30580">
    <property type="entry name" value="PRIMOSOMAL PROTEIN N"/>
    <property type="match status" value="1"/>
</dbReference>
<evidence type="ECO:0000256" key="1">
    <source>
        <dbReference type="ARBA" id="ARBA00022741"/>
    </source>
</evidence>
<evidence type="ECO:0000313" key="7">
    <source>
        <dbReference type="Proteomes" id="UP000252345"/>
    </source>
</evidence>
<dbReference type="InterPro" id="IPR027417">
    <property type="entry name" value="P-loop_NTPase"/>
</dbReference>
<dbReference type="RefSeq" id="WP_113852592.1">
    <property type="nucleotide sequence ID" value="NZ_PDCH01000001.1"/>
</dbReference>
<keyword evidence="3" id="KW-0238">DNA-binding</keyword>
<evidence type="ECO:0000256" key="2">
    <source>
        <dbReference type="ARBA" id="ARBA00022840"/>
    </source>
</evidence>
<dbReference type="GO" id="GO:0006310">
    <property type="term" value="P:DNA recombination"/>
    <property type="evidence" value="ECO:0007669"/>
    <property type="project" value="TreeGrafter"/>
</dbReference>
<evidence type="ECO:0000256" key="3">
    <source>
        <dbReference type="ARBA" id="ARBA00023125"/>
    </source>
</evidence>
<dbReference type="EMBL" id="PDCH01000001">
    <property type="protein sequence ID" value="RBP99929.1"/>
    <property type="molecule type" value="Genomic_DNA"/>
</dbReference>
<evidence type="ECO:0000256" key="4">
    <source>
        <dbReference type="SAM" id="MobiDB-lite"/>
    </source>
</evidence>